<dbReference type="Pfam" id="PF00015">
    <property type="entry name" value="MCPsignal"/>
    <property type="match status" value="1"/>
</dbReference>
<dbReference type="InterPro" id="IPR004089">
    <property type="entry name" value="MCPsignal_dom"/>
</dbReference>
<evidence type="ECO:0000259" key="7">
    <source>
        <dbReference type="PROSITE" id="PS50111"/>
    </source>
</evidence>
<dbReference type="SUPFAM" id="SSF58104">
    <property type="entry name" value="Methyl-accepting chemotaxis protein (MCP) signaling domain"/>
    <property type="match status" value="1"/>
</dbReference>
<dbReference type="RefSeq" id="WP_380129076.1">
    <property type="nucleotide sequence ID" value="NZ_JBHSIU010000131.1"/>
</dbReference>
<evidence type="ECO:0000256" key="4">
    <source>
        <dbReference type="ARBA" id="ARBA00029447"/>
    </source>
</evidence>
<evidence type="ECO:0000256" key="2">
    <source>
        <dbReference type="ARBA" id="ARBA00022989"/>
    </source>
</evidence>
<keyword evidence="2 6" id="KW-1133">Transmembrane helix</keyword>
<evidence type="ECO:0000256" key="1">
    <source>
        <dbReference type="ARBA" id="ARBA00022692"/>
    </source>
</evidence>
<evidence type="ECO:0000259" key="8">
    <source>
        <dbReference type="PROSITE" id="PS50885"/>
    </source>
</evidence>
<dbReference type="Pfam" id="PF12729">
    <property type="entry name" value="4HB_MCP_1"/>
    <property type="match status" value="1"/>
</dbReference>
<evidence type="ECO:0000313" key="10">
    <source>
        <dbReference type="Proteomes" id="UP001595912"/>
    </source>
</evidence>
<evidence type="ECO:0000256" key="3">
    <source>
        <dbReference type="ARBA" id="ARBA00023224"/>
    </source>
</evidence>
<dbReference type="InterPro" id="IPR004090">
    <property type="entry name" value="Chemotax_Me-accpt_rcpt"/>
</dbReference>
<keyword evidence="3 5" id="KW-0807">Transducer</keyword>
<feature type="domain" description="Methyl-accepting transducer" evidence="7">
    <location>
        <begin position="276"/>
        <end position="512"/>
    </location>
</feature>
<dbReference type="SMART" id="SM00304">
    <property type="entry name" value="HAMP"/>
    <property type="match status" value="2"/>
</dbReference>
<name>A0ABV9WLB9_9ACTN</name>
<dbReference type="PROSITE" id="PS50885">
    <property type="entry name" value="HAMP"/>
    <property type="match status" value="1"/>
</dbReference>
<keyword evidence="6" id="KW-0472">Membrane</keyword>
<evidence type="ECO:0000256" key="6">
    <source>
        <dbReference type="SAM" id="Phobius"/>
    </source>
</evidence>
<comment type="similarity">
    <text evidence="4">Belongs to the methyl-accepting chemotaxis (MCP) protein family.</text>
</comment>
<proteinExistence type="inferred from homology"/>
<dbReference type="PRINTS" id="PR00260">
    <property type="entry name" value="CHEMTRNSDUCR"/>
</dbReference>
<dbReference type="Gene3D" id="1.10.287.950">
    <property type="entry name" value="Methyl-accepting chemotaxis protein"/>
    <property type="match status" value="1"/>
</dbReference>
<feature type="transmembrane region" description="Helical" evidence="6">
    <location>
        <begin position="190"/>
        <end position="211"/>
    </location>
</feature>
<dbReference type="EMBL" id="JBHSIU010000131">
    <property type="protein sequence ID" value="MFC5008378.1"/>
    <property type="molecule type" value="Genomic_DNA"/>
</dbReference>
<dbReference type="PANTHER" id="PTHR32089">
    <property type="entry name" value="METHYL-ACCEPTING CHEMOTAXIS PROTEIN MCPB"/>
    <property type="match status" value="1"/>
</dbReference>
<dbReference type="InterPro" id="IPR003660">
    <property type="entry name" value="HAMP_dom"/>
</dbReference>
<accession>A0ABV9WLB9</accession>
<feature type="domain" description="HAMP" evidence="8">
    <location>
        <begin position="212"/>
        <end position="264"/>
    </location>
</feature>
<evidence type="ECO:0000256" key="5">
    <source>
        <dbReference type="PROSITE-ProRule" id="PRU00284"/>
    </source>
</evidence>
<dbReference type="SMART" id="SM00283">
    <property type="entry name" value="MA"/>
    <property type="match status" value="1"/>
</dbReference>
<dbReference type="InterPro" id="IPR024478">
    <property type="entry name" value="HlyB_4HB_MCP"/>
</dbReference>
<keyword evidence="10" id="KW-1185">Reference proteome</keyword>
<organism evidence="9 10">
    <name type="scientific">Dactylosporangium cerinum</name>
    <dbReference type="NCBI Taxonomy" id="1434730"/>
    <lineage>
        <taxon>Bacteria</taxon>
        <taxon>Bacillati</taxon>
        <taxon>Actinomycetota</taxon>
        <taxon>Actinomycetes</taxon>
        <taxon>Micromonosporales</taxon>
        <taxon>Micromonosporaceae</taxon>
        <taxon>Dactylosporangium</taxon>
    </lineage>
</organism>
<dbReference type="PROSITE" id="PS50111">
    <property type="entry name" value="CHEMOTAXIS_TRANSDUC_2"/>
    <property type="match status" value="1"/>
</dbReference>
<dbReference type="Proteomes" id="UP001595912">
    <property type="component" value="Unassembled WGS sequence"/>
</dbReference>
<dbReference type="PANTHER" id="PTHR32089:SF112">
    <property type="entry name" value="LYSOZYME-LIKE PROTEIN-RELATED"/>
    <property type="match status" value="1"/>
</dbReference>
<reference evidence="10" key="1">
    <citation type="journal article" date="2019" name="Int. J. Syst. Evol. Microbiol.">
        <title>The Global Catalogue of Microorganisms (GCM) 10K type strain sequencing project: providing services to taxonomists for standard genome sequencing and annotation.</title>
        <authorList>
            <consortium name="The Broad Institute Genomics Platform"/>
            <consortium name="The Broad Institute Genome Sequencing Center for Infectious Disease"/>
            <person name="Wu L."/>
            <person name="Ma J."/>
        </authorList>
    </citation>
    <scope>NUCLEOTIDE SEQUENCE [LARGE SCALE GENOMIC DNA]</scope>
    <source>
        <strain evidence="10">CGMCC 4.7152</strain>
    </source>
</reference>
<sequence>MRTWLANRSVRTKVLLVVAVLGAVALGTGVQSTARMSQMNHEAELLYNDGLVPIQEINDVLSALTDVRVNVLNHGISSGGAGMARYEELLDQGYETFDQRLAVYEDTSSMPQLVGQLRDLFAQFRAVIDEQFLPASRAGDDAEVTRIRDEVTGPLVAQAIDVVTEIGAAEREVSLARLEATRSEYRQAQVWTWGLLAVGLVLAVAVALAVAGQLVRAVRTVSHVVSGLADGDLTRVADVRGGDELGTMAAGLNTATGKLRAGVTAVEENSGALASAAQELSAVSNQIAESAERSSAQATTVSSAAEEVSQNVQTVSAGTVQMGDAIAEIARSAAEAARVAGLGVLSAESASSTITQLGVSSAEIGTVLKSITAIAEQTNLLALNATIEAARAGDAGKGFAVVAGEVKDLAQETAKATEDISRRVEAIQRDASAAASAVAEIAGVISETNQYATTIAAAVEQQSATTAEMSRNVGEASGGAERIAGTVGGLAEAAELTASGVTEARAAAEDLARMSSELRTVVAQFQLV</sequence>
<gene>
    <name evidence="9" type="ORF">ACFPIJ_62535</name>
</gene>
<comment type="caution">
    <text evidence="9">The sequence shown here is derived from an EMBL/GenBank/DDBJ whole genome shotgun (WGS) entry which is preliminary data.</text>
</comment>
<keyword evidence="1 6" id="KW-0812">Transmembrane</keyword>
<evidence type="ECO:0000313" key="9">
    <source>
        <dbReference type="EMBL" id="MFC5008378.1"/>
    </source>
</evidence>
<dbReference type="CDD" id="cd06225">
    <property type="entry name" value="HAMP"/>
    <property type="match status" value="1"/>
</dbReference>
<dbReference type="Pfam" id="PF00672">
    <property type="entry name" value="HAMP"/>
    <property type="match status" value="1"/>
</dbReference>
<protein>
    <submittedName>
        <fullName evidence="9">Methyl-accepting chemotaxis protein</fullName>
    </submittedName>
</protein>